<protein>
    <recommendedName>
        <fullName evidence="2">Carbohydrate esterase 2 N-terminal domain-containing protein</fullName>
    </recommendedName>
</protein>
<dbReference type="Proteomes" id="UP001597118">
    <property type="component" value="Unassembled WGS sequence"/>
</dbReference>
<reference evidence="4" key="1">
    <citation type="journal article" date="2019" name="Int. J. Syst. Evol. Microbiol.">
        <title>The Global Catalogue of Microorganisms (GCM) 10K type strain sequencing project: providing services to taxonomists for standard genome sequencing and annotation.</title>
        <authorList>
            <consortium name="The Broad Institute Genomics Platform"/>
            <consortium name="The Broad Institute Genome Sequencing Center for Infectious Disease"/>
            <person name="Wu L."/>
            <person name="Ma J."/>
        </authorList>
    </citation>
    <scope>NUCLEOTIDE SEQUENCE [LARGE SCALE GENOMIC DNA]</scope>
    <source>
        <strain evidence="4">CCUG 53762</strain>
    </source>
</reference>
<dbReference type="PANTHER" id="PTHR37834">
    <property type="entry name" value="GDSL-LIKE LIPASE/ACYLHYDROLASE DOMAIN PROTEIN (AFU_ORTHOLOGUE AFUA_2G00620)"/>
    <property type="match status" value="1"/>
</dbReference>
<dbReference type="InterPro" id="IPR052762">
    <property type="entry name" value="PCW_deacetylase/CE"/>
</dbReference>
<dbReference type="InterPro" id="IPR037461">
    <property type="entry name" value="CtCE2-like_dom"/>
</dbReference>
<evidence type="ECO:0000313" key="4">
    <source>
        <dbReference type="Proteomes" id="UP001597118"/>
    </source>
</evidence>
<dbReference type="EMBL" id="JBHUDG010000016">
    <property type="protein sequence ID" value="MFD1630420.1"/>
    <property type="molecule type" value="Genomic_DNA"/>
</dbReference>
<sequence>MNLKKKLFLLSVLIFLCKLSGFTQTTVDYTDSRILYEGRVDLTETNGLGVYWPGTSIKSRFIGTGIEAELEIPAGADNYYYIILDNIVQAQKLVVSGSKKYYTLAQGLSNTEHTIELVRLNGFHEGYPRFHTKFHNLKLTGTGTFLPVVQTKTRKIEFYGNSITVGYSNEYHNPNNPAEDHAHSKYENNYLGFAARTARYFNAQYSAIAKGGIGLMVSTTDTKMPLLYNKIDPYDNNRTWDFNNYQPDIVVVNLLNNDASIINNPSGNSYYSSSFPSGPPTDEFIINAYKNFISTLRQKYPNTNIICALGGSSVNPNQNNRWKNYVTSAANQLNDNKIFVHFFEYIGRGGHPKALDNETMANSLICFIKCNNLWDAPANTNQNSTTGIDLPLSSEMIYSKNVQLADNVVMQGFDIDANNNVFYSHIAGKYMVKISKGLPNSTPESLMTLRYFGHSTNMAVEKQANDHYVWIGNYGTKYVDGNYWAEQVVSRIKYAPGATYRNHEAVENYYIGPYKHLNPTIDFENNILAISYSSERPNKNSFVLYKLDEVKSLAISSVTLQQLTYGGSGGDAEVTVSPTIPVRDLRQLTPIAAFDVNLTPLDWQGFDISNGKLYYYEGKGGANNGAPGEAYVTIFDFNGQIVERRTQVQAIASVPALQQQGITSTGYMEAEGIKVRNGHLYLGFASREGDIRAANIFRYQPVIQ</sequence>
<proteinExistence type="predicted"/>
<organism evidence="3 4">
    <name type="scientific">Pseudopedobacter beijingensis</name>
    <dbReference type="NCBI Taxonomy" id="1207056"/>
    <lineage>
        <taxon>Bacteria</taxon>
        <taxon>Pseudomonadati</taxon>
        <taxon>Bacteroidota</taxon>
        <taxon>Sphingobacteriia</taxon>
        <taxon>Sphingobacteriales</taxon>
        <taxon>Sphingobacteriaceae</taxon>
        <taxon>Pseudopedobacter</taxon>
    </lineage>
</organism>
<dbReference type="CDD" id="cd01831">
    <property type="entry name" value="Endoglucanase_E_like"/>
    <property type="match status" value="1"/>
</dbReference>
<dbReference type="InterPro" id="IPR036514">
    <property type="entry name" value="SGNH_hydro_sf"/>
</dbReference>
<dbReference type="Gene3D" id="2.60.120.260">
    <property type="entry name" value="Galactose-binding domain-like"/>
    <property type="match status" value="1"/>
</dbReference>
<dbReference type="PANTHER" id="PTHR37834:SF2">
    <property type="entry name" value="ESTERASE, SGNH HYDROLASE-TYPE"/>
    <property type="match status" value="1"/>
</dbReference>
<accession>A0ABW4ICE8</accession>
<feature type="domain" description="Carbohydrate esterase 2 N-terminal" evidence="2">
    <location>
        <begin position="36"/>
        <end position="144"/>
    </location>
</feature>
<evidence type="ECO:0000259" key="2">
    <source>
        <dbReference type="Pfam" id="PF17996"/>
    </source>
</evidence>
<evidence type="ECO:0000313" key="3">
    <source>
        <dbReference type="EMBL" id="MFD1630420.1"/>
    </source>
</evidence>
<name>A0ABW4ICE8_9SPHI</name>
<feature type="chain" id="PRO_5046793828" description="Carbohydrate esterase 2 N-terminal domain-containing protein" evidence="1">
    <location>
        <begin position="26"/>
        <end position="704"/>
    </location>
</feature>
<keyword evidence="1" id="KW-0732">Signal</keyword>
<dbReference type="RefSeq" id="WP_379662796.1">
    <property type="nucleotide sequence ID" value="NZ_JBHUDG010000016.1"/>
</dbReference>
<dbReference type="SUPFAM" id="SSF52266">
    <property type="entry name" value="SGNH hydrolase"/>
    <property type="match status" value="1"/>
</dbReference>
<dbReference type="InterPro" id="IPR040794">
    <property type="entry name" value="CE2_N"/>
</dbReference>
<gene>
    <name evidence="3" type="ORF">ACFSAH_11060</name>
</gene>
<evidence type="ECO:0000256" key="1">
    <source>
        <dbReference type="SAM" id="SignalP"/>
    </source>
</evidence>
<feature type="signal peptide" evidence="1">
    <location>
        <begin position="1"/>
        <end position="25"/>
    </location>
</feature>
<keyword evidence="4" id="KW-1185">Reference proteome</keyword>
<comment type="caution">
    <text evidence="3">The sequence shown here is derived from an EMBL/GenBank/DDBJ whole genome shotgun (WGS) entry which is preliminary data.</text>
</comment>
<dbReference type="Gene3D" id="3.40.50.1110">
    <property type="entry name" value="SGNH hydrolase"/>
    <property type="match status" value="1"/>
</dbReference>
<dbReference type="Pfam" id="PF17996">
    <property type="entry name" value="CE2_N"/>
    <property type="match status" value="1"/>
</dbReference>